<dbReference type="SUPFAM" id="SSF141322">
    <property type="entry name" value="NfeD domain-like"/>
    <property type="match status" value="1"/>
</dbReference>
<dbReference type="Proteomes" id="UP000051497">
    <property type="component" value="Unassembled WGS sequence"/>
</dbReference>
<keyword evidence="2 5" id="KW-0812">Transmembrane</keyword>
<evidence type="ECO:0000256" key="4">
    <source>
        <dbReference type="ARBA" id="ARBA00023136"/>
    </source>
</evidence>
<evidence type="ECO:0000259" key="6">
    <source>
        <dbReference type="Pfam" id="PF01957"/>
    </source>
</evidence>
<keyword evidence="9" id="KW-1185">Reference proteome</keyword>
<dbReference type="Gene3D" id="2.40.50.140">
    <property type="entry name" value="Nucleic acid-binding proteins"/>
    <property type="match status" value="1"/>
</dbReference>
<dbReference type="Pfam" id="PF01957">
    <property type="entry name" value="NfeD"/>
    <property type="match status" value="1"/>
</dbReference>
<dbReference type="EMBL" id="LKAJ02000001">
    <property type="protein sequence ID" value="MCS5710129.1"/>
    <property type="molecule type" value="Genomic_DNA"/>
</dbReference>
<dbReference type="PANTHER" id="PTHR33507:SF3">
    <property type="entry name" value="INNER MEMBRANE PROTEIN YBBJ"/>
    <property type="match status" value="1"/>
</dbReference>
<feature type="transmembrane region" description="Helical" evidence="5">
    <location>
        <begin position="57"/>
        <end position="73"/>
    </location>
</feature>
<sequence>MKDLLTHLVFWHWLGLALILGIVDVILGANFLFVWCGFAAAFVGILMLLIPKLSWELQFLIFGIGVLASFIGWRQVLKRTRKPSDQPQLNRRSRQYIGRIFTLDTPIVNGRGKVRVDDSQWVVEGNDMEIGTKVKVVDVEGVILKVEKI</sequence>
<evidence type="ECO:0000256" key="1">
    <source>
        <dbReference type="ARBA" id="ARBA00004141"/>
    </source>
</evidence>
<keyword evidence="3 5" id="KW-1133">Transmembrane helix</keyword>
<evidence type="ECO:0000256" key="5">
    <source>
        <dbReference type="SAM" id="Phobius"/>
    </source>
</evidence>
<dbReference type="OrthoDB" id="9810336at2"/>
<dbReference type="InterPro" id="IPR052165">
    <property type="entry name" value="Membrane_assoc_protease"/>
</dbReference>
<feature type="transmembrane region" description="Helical" evidence="5">
    <location>
        <begin position="32"/>
        <end position="51"/>
    </location>
</feature>
<reference evidence="8" key="3">
    <citation type="submission" date="2021-06" db="EMBL/GenBank/DDBJ databases">
        <title>Genomic Description and Analysis of Intracellular Bacteria, Candidatus Berkiella cookevillensis and Candidatus Berkiella aquae.</title>
        <authorList>
            <person name="Kidane D.T."/>
            <person name="Mehari Y.T."/>
            <person name="Rice F.C."/>
            <person name="Arivett B.A."/>
            <person name="Farone A.L."/>
            <person name="Berk S.G."/>
            <person name="Farone M.B."/>
        </authorList>
    </citation>
    <scope>NUCLEOTIDE SEQUENCE</scope>
    <source>
        <strain evidence="8">HT99</strain>
    </source>
</reference>
<reference evidence="7" key="1">
    <citation type="submission" date="2015-09" db="EMBL/GenBank/DDBJ databases">
        <title>Draft Genome Sequences of Two Novel Amoeba-resistant Intranuclear Bacteria, Candidatus Berkiella cookevillensis and Candidatus Berkiella aquae.</title>
        <authorList>
            <person name="Mehari Y.T."/>
            <person name="Arivett B.A."/>
            <person name="Farone A.L."/>
            <person name="Gunderson J.H."/>
            <person name="Farone M.B."/>
        </authorList>
    </citation>
    <scope>NUCLEOTIDE SEQUENCE [LARGE SCALE GENOMIC DNA]</scope>
    <source>
        <strain evidence="7">HT99</strain>
    </source>
</reference>
<dbReference type="AlphaFoldDB" id="A0A0Q9YXQ0"/>
<proteinExistence type="predicted"/>
<dbReference type="InterPro" id="IPR002810">
    <property type="entry name" value="NfeD-like_C"/>
</dbReference>
<dbReference type="PANTHER" id="PTHR33507">
    <property type="entry name" value="INNER MEMBRANE PROTEIN YBBJ"/>
    <property type="match status" value="1"/>
</dbReference>
<keyword evidence="4 5" id="KW-0472">Membrane</keyword>
<evidence type="ECO:0000256" key="3">
    <source>
        <dbReference type="ARBA" id="ARBA00022989"/>
    </source>
</evidence>
<comment type="caution">
    <text evidence="7">The sequence shown here is derived from an EMBL/GenBank/DDBJ whole genome shotgun (WGS) entry which is preliminary data.</text>
</comment>
<dbReference type="GO" id="GO:0005886">
    <property type="term" value="C:plasma membrane"/>
    <property type="evidence" value="ECO:0007669"/>
    <property type="project" value="TreeGrafter"/>
</dbReference>
<reference evidence="8" key="2">
    <citation type="journal article" date="2016" name="Genome Announc.">
        <title>Draft Genome Sequences of Two Novel Amoeba-Resistant Intranuclear Bacteria, 'Candidatus Berkiella cookevillensis' and 'Candidatus Berkiella aquae'.</title>
        <authorList>
            <person name="Mehari Y.T."/>
            <person name="Arivett B.A."/>
            <person name="Farone A.L."/>
            <person name="Gunderson J.H."/>
            <person name="Farone M.B."/>
        </authorList>
    </citation>
    <scope>NUCLEOTIDE SEQUENCE</scope>
    <source>
        <strain evidence="8">HT99</strain>
    </source>
</reference>
<comment type="subcellular location">
    <subcellularLocation>
        <location evidence="1">Membrane</location>
        <topology evidence="1">Multi-pass membrane protein</topology>
    </subcellularLocation>
</comment>
<evidence type="ECO:0000256" key="2">
    <source>
        <dbReference type="ARBA" id="ARBA00022692"/>
    </source>
</evidence>
<dbReference type="InterPro" id="IPR012340">
    <property type="entry name" value="NA-bd_OB-fold"/>
</dbReference>
<feature type="transmembrane region" description="Helical" evidence="5">
    <location>
        <begin position="6"/>
        <end position="27"/>
    </location>
</feature>
<dbReference type="STRING" id="295108.HT99x_01835"/>
<organism evidence="7">
    <name type="scientific">Candidatus Berkiella aquae</name>
    <dbReference type="NCBI Taxonomy" id="295108"/>
    <lineage>
        <taxon>Bacteria</taxon>
        <taxon>Pseudomonadati</taxon>
        <taxon>Pseudomonadota</taxon>
        <taxon>Gammaproteobacteria</taxon>
        <taxon>Candidatus Berkiellales</taxon>
        <taxon>Candidatus Berkiellaceae</taxon>
        <taxon>Candidatus Berkiella</taxon>
    </lineage>
</organism>
<evidence type="ECO:0000313" key="9">
    <source>
        <dbReference type="Proteomes" id="UP000051497"/>
    </source>
</evidence>
<name>A0A0Q9YXQ0_9GAMM</name>
<gene>
    <name evidence="7" type="primary">ybbJ</name>
    <name evidence="8" type="ORF">HT99x_001670</name>
    <name evidence="7" type="ORF">HT99x_01835</name>
</gene>
<feature type="domain" description="NfeD-like C-terminal" evidence="6">
    <location>
        <begin position="95"/>
        <end position="148"/>
    </location>
</feature>
<dbReference type="EMBL" id="LKAJ01000007">
    <property type="protein sequence ID" value="KRG20915.1"/>
    <property type="molecule type" value="Genomic_DNA"/>
</dbReference>
<evidence type="ECO:0000313" key="7">
    <source>
        <dbReference type="EMBL" id="KRG20915.1"/>
    </source>
</evidence>
<accession>A0A0Q9YXQ0</accession>
<evidence type="ECO:0000313" key="8">
    <source>
        <dbReference type="EMBL" id="MCS5710129.1"/>
    </source>
</evidence>
<protein>
    <submittedName>
        <fullName evidence="7">Inner membrane protein YbbJ</fullName>
    </submittedName>
    <submittedName>
        <fullName evidence="8">NfeD family protein</fullName>
    </submittedName>
</protein>
<dbReference type="RefSeq" id="WP_075066463.1">
    <property type="nucleotide sequence ID" value="NZ_LKAJ02000001.1"/>
</dbReference>